<reference evidence="2 3" key="1">
    <citation type="submission" date="2021-12" db="EMBL/GenBank/DDBJ databases">
        <title>Discovery of the Pendulisporaceae a myxobacterial family with distinct sporulation behavior and unique specialized metabolism.</title>
        <authorList>
            <person name="Garcia R."/>
            <person name="Popoff A."/>
            <person name="Bader C.D."/>
            <person name="Loehr J."/>
            <person name="Walesch S."/>
            <person name="Walt C."/>
            <person name="Boldt J."/>
            <person name="Bunk B."/>
            <person name="Haeckl F.J.F.P.J."/>
            <person name="Gunesch A.P."/>
            <person name="Birkelbach J."/>
            <person name="Nuebel U."/>
            <person name="Pietschmann T."/>
            <person name="Bach T."/>
            <person name="Mueller R."/>
        </authorList>
    </citation>
    <scope>NUCLEOTIDE SEQUENCE [LARGE SCALE GENOMIC DNA]</scope>
    <source>
        <strain evidence="2 3">MSr11954</strain>
    </source>
</reference>
<dbReference type="PANTHER" id="PTHR33546">
    <property type="entry name" value="LARGE, MULTIFUNCTIONAL SECRETED PROTEIN-RELATED"/>
    <property type="match status" value="1"/>
</dbReference>
<protein>
    <submittedName>
        <fullName evidence="2">Sorbosone dehydrogenase family protein</fullName>
    </submittedName>
</protein>
<dbReference type="Gene3D" id="2.120.10.30">
    <property type="entry name" value="TolB, C-terminal domain"/>
    <property type="match status" value="1"/>
</dbReference>
<accession>A0ABZ2M8W6</accession>
<evidence type="ECO:0000313" key="2">
    <source>
        <dbReference type="EMBL" id="WXB18950.1"/>
    </source>
</evidence>
<dbReference type="InterPro" id="IPR012938">
    <property type="entry name" value="Glc/Sorbosone_DH"/>
</dbReference>
<evidence type="ECO:0000259" key="1">
    <source>
        <dbReference type="Pfam" id="PF07995"/>
    </source>
</evidence>
<dbReference type="InterPro" id="IPR011041">
    <property type="entry name" value="Quinoprot_gluc/sorb_DH_b-prop"/>
</dbReference>
<proteinExistence type="predicted"/>
<gene>
    <name evidence="2" type="ORF">LZC94_17145</name>
</gene>
<dbReference type="InterPro" id="IPR011042">
    <property type="entry name" value="6-blade_b-propeller_TolB-like"/>
</dbReference>
<organism evidence="2 3">
    <name type="scientific">Pendulispora albinea</name>
    <dbReference type="NCBI Taxonomy" id="2741071"/>
    <lineage>
        <taxon>Bacteria</taxon>
        <taxon>Pseudomonadati</taxon>
        <taxon>Myxococcota</taxon>
        <taxon>Myxococcia</taxon>
        <taxon>Myxococcales</taxon>
        <taxon>Sorangiineae</taxon>
        <taxon>Pendulisporaceae</taxon>
        <taxon>Pendulispora</taxon>
    </lineage>
</organism>
<name>A0ABZ2M8W6_9BACT</name>
<dbReference type="SUPFAM" id="SSF50952">
    <property type="entry name" value="Soluble quinoprotein glucose dehydrogenase"/>
    <property type="match status" value="1"/>
</dbReference>
<dbReference type="Proteomes" id="UP001370348">
    <property type="component" value="Chromosome"/>
</dbReference>
<evidence type="ECO:0000313" key="3">
    <source>
        <dbReference type="Proteomes" id="UP001370348"/>
    </source>
</evidence>
<dbReference type="Pfam" id="PF07995">
    <property type="entry name" value="GSDH"/>
    <property type="match status" value="1"/>
</dbReference>
<feature type="domain" description="Glucose/Sorbosone dehydrogenase" evidence="1">
    <location>
        <begin position="156"/>
        <end position="342"/>
    </location>
</feature>
<dbReference type="PANTHER" id="PTHR33546:SF1">
    <property type="entry name" value="LARGE, MULTIFUNCTIONAL SECRETED PROTEIN"/>
    <property type="match status" value="1"/>
</dbReference>
<dbReference type="RefSeq" id="WP_394828576.1">
    <property type="nucleotide sequence ID" value="NZ_CP089984.1"/>
</dbReference>
<dbReference type="EMBL" id="CP089984">
    <property type="protein sequence ID" value="WXB18950.1"/>
    <property type="molecule type" value="Genomic_DNA"/>
</dbReference>
<sequence length="422" mass="46180">MNLLSVAGCSLGLALIGCKGPQRSVVCGPADPRAAPVFGVSALGHYDIKSAELPPVHEDSTENAPNVIPRPAGASLILPEGFSAAPFAEGLFKRPRWLAVAPNGDVFVADADADSILVLRDTDGDGRADAHFVFATDQKKPFGMAFHEGWLYVGHTDKVVRFRYAPGQTAASGPPEKITELPGRGYREHWTRNVAIHNGKLYVTIGSKSNAEEEPAPRASVLEMNLDGSDRRTFVSGTRNPIGLAFHPETHALWAVVQERDHRGEDLVPDYVTELKPGAFYGWPYGYIGRRQDPAHQNEHTEEVRTMADPDVLLQAHSAAMGLVFYQGSMFPEEYKNDAFVALHGSWNRVKRTGYKIVRIRMKQGRPIGGYDDFAVGWMLGEDRCDVWGRPVGLAVAKDGALLVADDGGHLIWSIRYASKKD</sequence>
<keyword evidence="3" id="KW-1185">Reference proteome</keyword>